<evidence type="ECO:0000256" key="7">
    <source>
        <dbReference type="ARBA" id="ARBA00023235"/>
    </source>
</evidence>
<dbReference type="CDD" id="cd07010">
    <property type="entry name" value="cupin_PMI_type_I_N_bac"/>
    <property type="match status" value="1"/>
</dbReference>
<evidence type="ECO:0000256" key="1">
    <source>
        <dbReference type="ARBA" id="ARBA00000757"/>
    </source>
</evidence>
<dbReference type="InterPro" id="IPR011051">
    <property type="entry name" value="RmlC_Cupin_sf"/>
</dbReference>
<dbReference type="Pfam" id="PF21621">
    <property type="entry name" value="MPI_cupin_dom"/>
    <property type="match status" value="1"/>
</dbReference>
<comment type="similarity">
    <text evidence="3">Belongs to the mannose-6-phosphate isomerase type 1 family.</text>
</comment>
<sequence>MSELLFMEPCFKTMIWGGHKMREKYGYSIPSEETGEAWAISGHQNGKSTVKGGTYDGWNLDDLWKQHGELFGHPAETSFPLLVKVIDANNDLSIQVHPDDAYAAVHENGSKGKTECWYVLDCEKGADIIVGHHARTREELVQMIDEGKWDQLLNCFPIHKGDFFYIPSGTVHAIRKGTLILEVQQSSDVTYRLYDYGRLQNGKPRELHLDKSKDVITCPHSGVSTTGAWDDRKDYRVRQLVKSQYFTVEQWKVGTALDLEQKYDFLLVDVTEGSGMADGIPVKAGDHFIVPYQYGTMHVEGNLEIITSHL</sequence>
<feature type="domain" description="Mannose-6-phosphate isomerase cupin" evidence="11">
    <location>
        <begin position="239"/>
        <end position="309"/>
    </location>
</feature>
<evidence type="ECO:0000259" key="10">
    <source>
        <dbReference type="Pfam" id="PF20511"/>
    </source>
</evidence>
<accession>A0ABV1HMP5</accession>
<dbReference type="RefSeq" id="WP_349229307.1">
    <property type="nucleotide sequence ID" value="NZ_JBBMFJ010000014.1"/>
</dbReference>
<comment type="catalytic activity">
    <reaction evidence="1">
        <text>D-mannose 6-phosphate = D-fructose 6-phosphate</text>
        <dbReference type="Rhea" id="RHEA:12356"/>
        <dbReference type="ChEBI" id="CHEBI:58735"/>
        <dbReference type="ChEBI" id="CHEBI:61527"/>
        <dbReference type="EC" id="5.3.1.8"/>
    </reaction>
</comment>
<evidence type="ECO:0000256" key="8">
    <source>
        <dbReference type="ARBA" id="ARBA00029741"/>
    </source>
</evidence>
<dbReference type="GO" id="GO:0004476">
    <property type="term" value="F:mannose-6-phosphate isomerase activity"/>
    <property type="evidence" value="ECO:0007669"/>
    <property type="project" value="UniProtKB-EC"/>
</dbReference>
<keyword evidence="5" id="KW-0479">Metal-binding</keyword>
<evidence type="ECO:0000256" key="6">
    <source>
        <dbReference type="ARBA" id="ARBA00022833"/>
    </source>
</evidence>
<dbReference type="PIRSF" id="PIRSF036894">
    <property type="entry name" value="PMI_Firm_short"/>
    <property type="match status" value="1"/>
</dbReference>
<dbReference type="SUPFAM" id="SSF51182">
    <property type="entry name" value="RmlC-like cupins"/>
    <property type="match status" value="1"/>
</dbReference>
<dbReference type="Pfam" id="PF20511">
    <property type="entry name" value="PMI_typeI_cat"/>
    <property type="match status" value="1"/>
</dbReference>
<organism evidence="12 13">
    <name type="scientific">Ventrimonas faecis</name>
    <dbReference type="NCBI Taxonomy" id="3133170"/>
    <lineage>
        <taxon>Bacteria</taxon>
        <taxon>Bacillati</taxon>
        <taxon>Bacillota</taxon>
        <taxon>Clostridia</taxon>
        <taxon>Lachnospirales</taxon>
        <taxon>Lachnospiraceae</taxon>
        <taxon>Ventrimonas</taxon>
    </lineage>
</organism>
<keyword evidence="7 12" id="KW-0413">Isomerase</keyword>
<reference evidence="12 13" key="1">
    <citation type="submission" date="2024-03" db="EMBL/GenBank/DDBJ databases">
        <title>Human intestinal bacterial collection.</title>
        <authorList>
            <person name="Pauvert C."/>
            <person name="Hitch T.C.A."/>
            <person name="Clavel T."/>
        </authorList>
    </citation>
    <scope>NUCLEOTIDE SEQUENCE [LARGE SCALE GENOMIC DNA]</scope>
    <source>
        <strain evidence="12 13">CLA-AP-H27</strain>
    </source>
</reference>
<protein>
    <recommendedName>
        <fullName evidence="4">mannose-6-phosphate isomerase</fullName>
        <ecNumber evidence="4">5.3.1.8</ecNumber>
    </recommendedName>
    <alternativeName>
        <fullName evidence="8">Phosphohexomutase</fullName>
    </alternativeName>
    <alternativeName>
        <fullName evidence="9">Phosphomannose isomerase</fullName>
    </alternativeName>
</protein>
<evidence type="ECO:0000256" key="2">
    <source>
        <dbReference type="ARBA" id="ARBA00001947"/>
    </source>
</evidence>
<dbReference type="NCBIfam" id="TIGR00218">
    <property type="entry name" value="manA"/>
    <property type="match status" value="1"/>
</dbReference>
<dbReference type="EMBL" id="JBBMFJ010000014">
    <property type="protein sequence ID" value="MEQ2563102.1"/>
    <property type="molecule type" value="Genomic_DNA"/>
</dbReference>
<dbReference type="InterPro" id="IPR046457">
    <property type="entry name" value="PMI_typeI_cat"/>
</dbReference>
<evidence type="ECO:0000313" key="13">
    <source>
        <dbReference type="Proteomes" id="UP001437460"/>
    </source>
</evidence>
<gene>
    <name evidence="12" type="primary">manA</name>
    <name evidence="12" type="ORF">WMO41_07985</name>
</gene>
<dbReference type="Gene3D" id="2.60.120.10">
    <property type="entry name" value="Jelly Rolls"/>
    <property type="match status" value="2"/>
</dbReference>
<dbReference type="EC" id="5.3.1.8" evidence="4"/>
<feature type="domain" description="Phosphomannose isomerase type I catalytic" evidence="10">
    <location>
        <begin position="7"/>
        <end position="105"/>
    </location>
</feature>
<evidence type="ECO:0000256" key="9">
    <source>
        <dbReference type="ARBA" id="ARBA00030762"/>
    </source>
</evidence>
<keyword evidence="6" id="KW-0862">Zinc</keyword>
<comment type="cofactor">
    <cofactor evidence="2">
        <name>Zn(2+)</name>
        <dbReference type="ChEBI" id="CHEBI:29105"/>
    </cofactor>
</comment>
<proteinExistence type="inferred from homology"/>
<dbReference type="InterPro" id="IPR014710">
    <property type="entry name" value="RmlC-like_jellyroll"/>
</dbReference>
<dbReference type="Proteomes" id="UP001437460">
    <property type="component" value="Unassembled WGS sequence"/>
</dbReference>
<evidence type="ECO:0000256" key="3">
    <source>
        <dbReference type="ARBA" id="ARBA00010772"/>
    </source>
</evidence>
<comment type="caution">
    <text evidence="12">The sequence shown here is derived from an EMBL/GenBank/DDBJ whole genome shotgun (WGS) entry which is preliminary data.</text>
</comment>
<dbReference type="InterPro" id="IPR001250">
    <property type="entry name" value="Man6P_Isoase-1"/>
</dbReference>
<dbReference type="InterPro" id="IPR014628">
    <property type="entry name" value="Man6P_isomerase_Firm_short"/>
</dbReference>
<name>A0ABV1HMP5_9FIRM</name>
<evidence type="ECO:0000259" key="11">
    <source>
        <dbReference type="Pfam" id="PF21621"/>
    </source>
</evidence>
<dbReference type="InterPro" id="IPR051804">
    <property type="entry name" value="Carb_Metab_Reg_Kinase/Isom"/>
</dbReference>
<evidence type="ECO:0000313" key="12">
    <source>
        <dbReference type="EMBL" id="MEQ2563102.1"/>
    </source>
</evidence>
<dbReference type="InterPro" id="IPR049071">
    <property type="entry name" value="MPI_cupin_dom"/>
</dbReference>
<evidence type="ECO:0000256" key="5">
    <source>
        <dbReference type="ARBA" id="ARBA00022723"/>
    </source>
</evidence>
<dbReference type="PANTHER" id="PTHR42742">
    <property type="entry name" value="TRANSCRIPTIONAL REPRESSOR MPRA"/>
    <property type="match status" value="1"/>
</dbReference>
<evidence type="ECO:0000256" key="4">
    <source>
        <dbReference type="ARBA" id="ARBA00011956"/>
    </source>
</evidence>
<dbReference type="PANTHER" id="PTHR42742:SF3">
    <property type="entry name" value="FRUCTOKINASE"/>
    <property type="match status" value="1"/>
</dbReference>
<keyword evidence="13" id="KW-1185">Reference proteome</keyword>